<protein>
    <submittedName>
        <fullName evidence="1">Uncharacterized protein</fullName>
    </submittedName>
</protein>
<name>H2C9Q2_9CREN</name>
<dbReference type="AlphaFoldDB" id="H2C9Q2"/>
<gene>
    <name evidence="1" type="ORF">MetMK1DRAFT_00033260</name>
</gene>
<keyword evidence="2" id="KW-1185">Reference proteome</keyword>
<evidence type="ECO:0000313" key="2">
    <source>
        <dbReference type="Proteomes" id="UP000003980"/>
    </source>
</evidence>
<evidence type="ECO:0000313" key="1">
    <source>
        <dbReference type="EMBL" id="EHP68878.1"/>
    </source>
</evidence>
<dbReference type="Proteomes" id="UP000003980">
    <property type="component" value="Unassembled WGS sequence"/>
</dbReference>
<dbReference type="EMBL" id="JH597770">
    <property type="protein sequence ID" value="EHP68878.1"/>
    <property type="molecule type" value="Genomic_DNA"/>
</dbReference>
<dbReference type="HOGENOM" id="CLU_1259118_0_0_2"/>
<dbReference type="RefSeq" id="WP_009075762.1">
    <property type="nucleotide sequence ID" value="NZ_JH597770.1"/>
</dbReference>
<dbReference type="STRING" id="671065.MetMK1DRAFT_00033260"/>
<proteinExistence type="predicted"/>
<organism evidence="1 2">
    <name type="scientific">Metallosphaera yellowstonensis MK1</name>
    <dbReference type="NCBI Taxonomy" id="671065"/>
    <lineage>
        <taxon>Archaea</taxon>
        <taxon>Thermoproteota</taxon>
        <taxon>Thermoprotei</taxon>
        <taxon>Sulfolobales</taxon>
        <taxon>Sulfolobaceae</taxon>
        <taxon>Metallosphaera</taxon>
    </lineage>
</organism>
<sequence>MTQLTDRGNAVGELLSEYAEFIDLGTINYLIDLMSKEEKKSKREIFKELEISRGALYQPHIGNELKQKIIKEAFKRLDSSIVIKTLYGRMKNLFINFIVDILSVTADEINTNNDLAEFIREILTENAELLKNVRDVERRKIIEIATNKFSLEYNKNIKLFWLTIPRYIYGDEIINSKTFEDQLVTPTVSIQSPLSINIQFTQRSRKKMPNESTPLIRVP</sequence>
<accession>H2C9Q2</accession>
<reference evidence="1 2" key="1">
    <citation type="submission" date="2012-01" db="EMBL/GenBank/DDBJ databases">
        <title>Improved High-Quality Draft sequence of Metallosphaera yellowstonensis MK1.</title>
        <authorList>
            <consortium name="US DOE Joint Genome Institute"/>
            <person name="Lucas S."/>
            <person name="Han J."/>
            <person name="Cheng J.-F."/>
            <person name="Goodwin L."/>
            <person name="Pitluck S."/>
            <person name="Peters L."/>
            <person name="Teshima H."/>
            <person name="Detter J.C."/>
            <person name="Han C."/>
            <person name="Tapia R."/>
            <person name="Land M."/>
            <person name="Hauser L."/>
            <person name="Kyrpides N."/>
            <person name="Kozubal M."/>
            <person name="Macur R.E."/>
            <person name="Jay Z."/>
            <person name="Inskeep W."/>
            <person name="Woyke T."/>
        </authorList>
    </citation>
    <scope>NUCLEOTIDE SEQUENCE [LARGE SCALE GENOMIC DNA]</scope>
    <source>
        <strain evidence="1 2">MK1</strain>
    </source>
</reference>